<feature type="non-terminal residue" evidence="2">
    <location>
        <position position="33"/>
    </location>
</feature>
<protein>
    <submittedName>
        <fullName evidence="2">Uncharacterized protein</fullName>
    </submittedName>
</protein>
<reference evidence="2" key="1">
    <citation type="submission" date="2018-05" db="EMBL/GenBank/DDBJ databases">
        <authorList>
            <person name="Lanie J.A."/>
            <person name="Ng W.-L."/>
            <person name="Kazmierczak K.M."/>
            <person name="Andrzejewski T.M."/>
            <person name="Davidsen T.M."/>
            <person name="Wayne K.J."/>
            <person name="Tettelin H."/>
            <person name="Glass J.I."/>
            <person name="Rusch D."/>
            <person name="Podicherti R."/>
            <person name="Tsui H.-C.T."/>
            <person name="Winkler M.E."/>
        </authorList>
    </citation>
    <scope>NUCLEOTIDE SEQUENCE</scope>
</reference>
<accession>A0A383ETM0</accession>
<dbReference type="AlphaFoldDB" id="A0A383ETM0"/>
<sequence>MNNGADPSLPDSGSPIISFGGRPASTSAVYHGS</sequence>
<name>A0A383ETM0_9ZZZZ</name>
<dbReference type="EMBL" id="UINC01228196">
    <property type="protein sequence ID" value="SVE59408.1"/>
    <property type="molecule type" value="Genomic_DNA"/>
</dbReference>
<organism evidence="2">
    <name type="scientific">marine metagenome</name>
    <dbReference type="NCBI Taxonomy" id="408172"/>
    <lineage>
        <taxon>unclassified sequences</taxon>
        <taxon>metagenomes</taxon>
        <taxon>ecological metagenomes</taxon>
    </lineage>
</organism>
<evidence type="ECO:0000256" key="1">
    <source>
        <dbReference type="SAM" id="MobiDB-lite"/>
    </source>
</evidence>
<proteinExistence type="predicted"/>
<gene>
    <name evidence="2" type="ORF">METZ01_LOCUS512262</name>
</gene>
<feature type="region of interest" description="Disordered" evidence="1">
    <location>
        <begin position="1"/>
        <end position="33"/>
    </location>
</feature>
<feature type="compositionally biased region" description="Polar residues" evidence="1">
    <location>
        <begin position="24"/>
        <end position="33"/>
    </location>
</feature>
<evidence type="ECO:0000313" key="2">
    <source>
        <dbReference type="EMBL" id="SVE59408.1"/>
    </source>
</evidence>